<dbReference type="Proteomes" id="UP000183832">
    <property type="component" value="Unassembled WGS sequence"/>
</dbReference>
<gene>
    <name evidence="1" type="ORF">CLUMA_CG019403</name>
</gene>
<name>A0A1J1J2G3_9DIPT</name>
<dbReference type="EMBL" id="CVRI01000066">
    <property type="protein sequence ID" value="CRL06138.1"/>
    <property type="molecule type" value="Genomic_DNA"/>
</dbReference>
<proteinExistence type="predicted"/>
<reference evidence="1 2" key="1">
    <citation type="submission" date="2015-04" db="EMBL/GenBank/DDBJ databases">
        <authorList>
            <person name="Syromyatnikov M.Y."/>
            <person name="Popov V.N."/>
        </authorList>
    </citation>
    <scope>NUCLEOTIDE SEQUENCE [LARGE SCALE GENOMIC DNA]</scope>
</reference>
<evidence type="ECO:0000313" key="2">
    <source>
        <dbReference type="Proteomes" id="UP000183832"/>
    </source>
</evidence>
<evidence type="ECO:0000313" key="1">
    <source>
        <dbReference type="EMBL" id="CRL06138.1"/>
    </source>
</evidence>
<sequence length="59" mass="7270">MRKNKVKEEIRHGMKVIRKEKMDFHCKCYLWRVKDRDYSKRIKMDNVDCDGHLGARIFI</sequence>
<dbReference type="AlphaFoldDB" id="A0A1J1J2G3"/>
<organism evidence="1 2">
    <name type="scientific">Clunio marinus</name>
    <dbReference type="NCBI Taxonomy" id="568069"/>
    <lineage>
        <taxon>Eukaryota</taxon>
        <taxon>Metazoa</taxon>
        <taxon>Ecdysozoa</taxon>
        <taxon>Arthropoda</taxon>
        <taxon>Hexapoda</taxon>
        <taxon>Insecta</taxon>
        <taxon>Pterygota</taxon>
        <taxon>Neoptera</taxon>
        <taxon>Endopterygota</taxon>
        <taxon>Diptera</taxon>
        <taxon>Nematocera</taxon>
        <taxon>Chironomoidea</taxon>
        <taxon>Chironomidae</taxon>
        <taxon>Clunio</taxon>
    </lineage>
</organism>
<protein>
    <submittedName>
        <fullName evidence="1">CLUMA_CG019403, isoform A</fullName>
    </submittedName>
</protein>
<accession>A0A1J1J2G3</accession>
<keyword evidence="2" id="KW-1185">Reference proteome</keyword>